<evidence type="ECO:0000313" key="1">
    <source>
        <dbReference type="EMBL" id="QHS85058.1"/>
    </source>
</evidence>
<sequence length="53" mass="6055">MKIANPVVIIVDIASHIAFVKIKLLCLSASMYNLTIKIYEIIPISKFLKYLIF</sequence>
<dbReference type="AlphaFoldDB" id="A0A6C0B0K6"/>
<protein>
    <submittedName>
        <fullName evidence="1">Uncharacterized protein</fullName>
    </submittedName>
</protein>
<organism evidence="1">
    <name type="scientific">viral metagenome</name>
    <dbReference type="NCBI Taxonomy" id="1070528"/>
    <lineage>
        <taxon>unclassified sequences</taxon>
        <taxon>metagenomes</taxon>
        <taxon>organismal metagenomes</taxon>
    </lineage>
</organism>
<proteinExistence type="predicted"/>
<dbReference type="EMBL" id="MN739039">
    <property type="protein sequence ID" value="QHS85058.1"/>
    <property type="molecule type" value="Genomic_DNA"/>
</dbReference>
<reference evidence="1" key="1">
    <citation type="journal article" date="2020" name="Nature">
        <title>Giant virus diversity and host interactions through global metagenomics.</title>
        <authorList>
            <person name="Schulz F."/>
            <person name="Roux S."/>
            <person name="Paez-Espino D."/>
            <person name="Jungbluth S."/>
            <person name="Walsh D.A."/>
            <person name="Denef V.J."/>
            <person name="McMahon K.D."/>
            <person name="Konstantinidis K.T."/>
            <person name="Eloe-Fadrosh E.A."/>
            <person name="Kyrpides N.C."/>
            <person name="Woyke T."/>
        </authorList>
    </citation>
    <scope>NUCLEOTIDE SEQUENCE</scope>
    <source>
        <strain evidence="1">GVMAG-M-3300009182-67</strain>
    </source>
</reference>
<accession>A0A6C0B0K6</accession>
<name>A0A6C0B0K6_9ZZZZ</name>